<dbReference type="Gene3D" id="3.30.565.10">
    <property type="entry name" value="Histidine kinase-like ATPase, C-terminal domain"/>
    <property type="match status" value="1"/>
</dbReference>
<keyword evidence="9" id="KW-0808">Transferase</keyword>
<dbReference type="NCBIfam" id="TIGR00229">
    <property type="entry name" value="sensory_box"/>
    <property type="match status" value="2"/>
</dbReference>
<dbReference type="PANTHER" id="PTHR24422">
    <property type="entry name" value="CHEMOTAXIS PROTEIN METHYLTRANSFERASE"/>
    <property type="match status" value="1"/>
</dbReference>
<feature type="domain" description="CheR-type methyltransferase" evidence="22">
    <location>
        <begin position="247"/>
        <end position="509"/>
    </location>
</feature>
<keyword evidence="16" id="KW-0145">Chemotaxis</keyword>
<dbReference type="Gene3D" id="3.40.50.180">
    <property type="entry name" value="Methylesterase CheB, C-terminal domain"/>
    <property type="match status" value="1"/>
</dbReference>
<keyword evidence="6" id="KW-0716">Sensory transduction</keyword>
<dbReference type="Pfam" id="PF13596">
    <property type="entry name" value="PAS_10"/>
    <property type="match status" value="1"/>
</dbReference>
<dbReference type="InterPro" id="IPR029063">
    <property type="entry name" value="SAM-dependent_MTases_sf"/>
</dbReference>
<evidence type="ECO:0000256" key="16">
    <source>
        <dbReference type="PROSITE-ProRule" id="PRU00050"/>
    </source>
</evidence>
<dbReference type="InterPro" id="IPR001610">
    <property type="entry name" value="PAC"/>
</dbReference>
<feature type="domain" description="PAC" evidence="20">
    <location>
        <begin position="945"/>
        <end position="997"/>
    </location>
</feature>
<feature type="coiled-coil region" evidence="17">
    <location>
        <begin position="676"/>
        <end position="745"/>
    </location>
</feature>
<dbReference type="PROSITE" id="PS50113">
    <property type="entry name" value="PAC"/>
    <property type="match status" value="2"/>
</dbReference>
<feature type="active site" evidence="16">
    <location>
        <position position="169"/>
    </location>
</feature>
<dbReference type="PROSITE" id="PS50112">
    <property type="entry name" value="PAS"/>
    <property type="match status" value="2"/>
</dbReference>
<keyword evidence="14" id="KW-0157">Chromophore</keyword>
<dbReference type="PRINTS" id="PR00996">
    <property type="entry name" value="CHERMTFRASE"/>
</dbReference>
<evidence type="ECO:0000256" key="15">
    <source>
        <dbReference type="ARBA" id="ARBA00023170"/>
    </source>
</evidence>
<dbReference type="InterPro" id="IPR035965">
    <property type="entry name" value="PAS-like_dom_sf"/>
</dbReference>
<feature type="domain" description="PAC" evidence="20">
    <location>
        <begin position="1071"/>
        <end position="1123"/>
    </location>
</feature>
<dbReference type="InterPro" id="IPR022641">
    <property type="entry name" value="CheR_N"/>
</dbReference>
<keyword evidence="17" id="KW-0175">Coiled coil</keyword>
<evidence type="ECO:0000313" key="24">
    <source>
        <dbReference type="Proteomes" id="UP001597090"/>
    </source>
</evidence>
<feature type="domain" description="PAS" evidence="19">
    <location>
        <begin position="874"/>
        <end position="919"/>
    </location>
</feature>
<dbReference type="SMART" id="SM00138">
    <property type="entry name" value="MeTrc"/>
    <property type="match status" value="1"/>
</dbReference>
<accession>A0ABW2YPL3</accession>
<evidence type="ECO:0000256" key="9">
    <source>
        <dbReference type="ARBA" id="ARBA00022679"/>
    </source>
</evidence>
<dbReference type="InterPro" id="IPR022642">
    <property type="entry name" value="CheR_C"/>
</dbReference>
<keyword evidence="13" id="KW-0067">ATP-binding</keyword>
<dbReference type="Gene3D" id="3.30.450.20">
    <property type="entry name" value="PAS domain"/>
    <property type="match status" value="3"/>
</dbReference>
<name>A0ABW2YPL3_9GAMM</name>
<organism evidence="23 24">
    <name type="scientific">Lysobacter koreensis</name>
    <dbReference type="NCBI Taxonomy" id="266122"/>
    <lineage>
        <taxon>Bacteria</taxon>
        <taxon>Pseudomonadati</taxon>
        <taxon>Pseudomonadota</taxon>
        <taxon>Gammaproteobacteria</taxon>
        <taxon>Lysobacterales</taxon>
        <taxon>Lysobacteraceae</taxon>
        <taxon>Lysobacter</taxon>
    </lineage>
</organism>
<evidence type="ECO:0000259" key="19">
    <source>
        <dbReference type="PROSITE" id="PS50112"/>
    </source>
</evidence>
<dbReference type="Gene3D" id="3.40.50.150">
    <property type="entry name" value="Vaccinia Virus protein VP39"/>
    <property type="match status" value="1"/>
</dbReference>
<dbReference type="SUPFAM" id="SSF52738">
    <property type="entry name" value="Methylesterase CheB, C-terminal domain"/>
    <property type="match status" value="1"/>
</dbReference>
<keyword evidence="11" id="KW-0547">Nucleotide-binding</keyword>
<dbReference type="InterPro" id="IPR013656">
    <property type="entry name" value="PAS_4"/>
</dbReference>
<evidence type="ECO:0000256" key="1">
    <source>
        <dbReference type="ARBA" id="ARBA00000085"/>
    </source>
</evidence>
<dbReference type="Pfam" id="PF01339">
    <property type="entry name" value="CheB_methylest"/>
    <property type="match status" value="1"/>
</dbReference>
<evidence type="ECO:0000256" key="5">
    <source>
        <dbReference type="ARBA" id="ARBA00022603"/>
    </source>
</evidence>
<dbReference type="PROSITE" id="PS50123">
    <property type="entry name" value="CHER"/>
    <property type="match status" value="1"/>
</dbReference>
<evidence type="ECO:0000259" key="21">
    <source>
        <dbReference type="PROSITE" id="PS50122"/>
    </source>
</evidence>
<dbReference type="CDD" id="cd02440">
    <property type="entry name" value="AdoMet_MTases"/>
    <property type="match status" value="1"/>
</dbReference>
<evidence type="ECO:0000256" key="17">
    <source>
        <dbReference type="SAM" id="Coils"/>
    </source>
</evidence>
<comment type="caution">
    <text evidence="23">The sequence shown here is derived from an EMBL/GenBank/DDBJ whole genome shotgun (WGS) entry which is preliminary data.</text>
</comment>
<dbReference type="Proteomes" id="UP001597090">
    <property type="component" value="Unassembled WGS sequence"/>
</dbReference>
<evidence type="ECO:0000256" key="12">
    <source>
        <dbReference type="ARBA" id="ARBA00022777"/>
    </source>
</evidence>
<dbReference type="CDD" id="cd00130">
    <property type="entry name" value="PAS"/>
    <property type="match status" value="2"/>
</dbReference>
<dbReference type="Pfam" id="PF07536">
    <property type="entry name" value="HWE_HK"/>
    <property type="match status" value="1"/>
</dbReference>
<dbReference type="Pfam" id="PF08448">
    <property type="entry name" value="PAS_4"/>
    <property type="match status" value="1"/>
</dbReference>
<evidence type="ECO:0000256" key="10">
    <source>
        <dbReference type="ARBA" id="ARBA00022691"/>
    </source>
</evidence>
<dbReference type="CDD" id="cd16434">
    <property type="entry name" value="CheB-CheR_fusion"/>
    <property type="match status" value="1"/>
</dbReference>
<feature type="active site" evidence="16">
    <location>
        <position position="50"/>
    </location>
</feature>
<evidence type="ECO:0000256" key="6">
    <source>
        <dbReference type="ARBA" id="ARBA00022606"/>
    </source>
</evidence>
<evidence type="ECO:0000256" key="8">
    <source>
        <dbReference type="ARBA" id="ARBA00022643"/>
    </source>
</evidence>
<dbReference type="InterPro" id="IPR036804">
    <property type="entry name" value="CheR_N_sf"/>
</dbReference>
<reference evidence="24" key="1">
    <citation type="journal article" date="2019" name="Int. J. Syst. Evol. Microbiol.">
        <title>The Global Catalogue of Microorganisms (GCM) 10K type strain sequencing project: providing services to taxonomists for standard genome sequencing and annotation.</title>
        <authorList>
            <consortium name="The Broad Institute Genomics Platform"/>
            <consortium name="The Broad Institute Genome Sequencing Center for Infectious Disease"/>
            <person name="Wu L."/>
            <person name="Ma J."/>
        </authorList>
    </citation>
    <scope>NUCLEOTIDE SEQUENCE [LARGE SCALE GENOMIC DNA]</scope>
    <source>
        <strain evidence="24">CCUG 55491</strain>
    </source>
</reference>
<dbReference type="SUPFAM" id="SSF55785">
    <property type="entry name" value="PYP-like sensor domain (PAS domain)"/>
    <property type="match status" value="3"/>
</dbReference>
<keyword evidence="4" id="KW-0597">Phosphoprotein</keyword>
<dbReference type="InterPro" id="IPR013767">
    <property type="entry name" value="PAS_fold"/>
</dbReference>
<sequence length="1318" mass="143531">MSSDPTASRRKPRRVIPAAATTGDGDAALASRKTLTAPALPPLIVGIGASAGGLEAFKSFFAHMPNDSAMAFVLVQHLAPQHTSLLAELVGRSTAMEVVEASDGERVQPGHVYVIPPDATLTIADGTLQLSKPAPPRQHRWPIDTFFMSLAEDQGDCAACIVLSGSGSDGARGLRAVKEHGGLTLAQAGFDHAAMSGMPASAAATGLVDDVLPVEQMPARLLAHQQQLRIAREQAGPDGVRHDVPSHLREITRLLHADSGHDFSQYKEKTLVRRIQRRMQVLQTATAADYLQRLREEPAELDLLFRELLISVTEFFRDPTAFDLLQTSVFPALLAEKGAADTLRVWVPGCATGEEAYSIAIALKEAMASGHGQPKVQIFATDIDDRAIASARAGRFRGPLTGISPQRLERWFLADGDDFVVSKAIRELCIFSPHSAIKDPPFMRLDLISCRNLLIYMNAELQERLVRVFHYALQAHGYLLLGPSEGLSRNARLFGVVDKKHRLYLRREDGNARLPALPARYTPGAGFAAAARNAAAPARAGAEDLIERNARRVLERHSPAYVVIDSQCDVLRFCGDTGRYLQPSSGAASLNLFALLHKGLRGAARVGVQQAFAQQRPVVQDDVLLQIDGQRRLLQLIVEPLPEADGAGALCVVAFREREPAAAALAGQDSADNRRVQLLEQELEATRLQLQAAIDQQETANEELKSANEEYQSVNEELQSSNEELETSKEEMQSINEELQIVNAELFNKNTALTRANSDLRNLMESTQIATLFLDAQLHVTGFTPTVSALFHLRDGDLGRPITEISSRIPYPDLEADVRQVSRSLGMVERLLQGHAHGPVFLLRMHPYRTIDNVIDGVVLTFTDITERRRHELERGTLAAIVDSSSDIIIGHALDGTITSWNDSARVTLGYPAGKALGKPLSLLVRASAPQLQTLLAGCGQPQPTSFEMEWLHHDGGTVQVAVTCSPVHDAAGQVIAGSLIARVIDDRVRADRALQASERRLAQLIDQTTAGLAEVEADGRFVLVNPAFCEITGRSAQALYALRLQDVTHPADLAVSVQAIETLLAGGPAMQIEKRYLRPDGSAVWVINSMSRMESLNGEPRRILAVVQDISERRRAAQHRELMLGELNHRVKNTLASVQSIALQTLAHAPSTQAFKETFLARLQALSSTHNLLAVDAWSGAWLNEIVLNELAPYRREGHVQAELDIEDLQLTPKTALALSMALHELTTNAVKYGALSVPEGRVAVRGEGRYRNGGAWLHLEWREHGGPPVAPPARRGFGSRLIADGLAFELDGDVALQFEPDGVVCTIDVPLSEDEP</sequence>
<dbReference type="SMART" id="SM00086">
    <property type="entry name" value="PAC"/>
    <property type="match status" value="3"/>
</dbReference>
<dbReference type="InterPro" id="IPR000673">
    <property type="entry name" value="Sig_transdc_resp-reg_Me-estase"/>
</dbReference>
<dbReference type="InterPro" id="IPR036890">
    <property type="entry name" value="HATPase_C_sf"/>
</dbReference>
<comment type="catalytic activity">
    <reaction evidence="2">
        <text>L-glutamyl-[protein] + S-adenosyl-L-methionine = [protein]-L-glutamate 5-O-methyl ester + S-adenosyl-L-homocysteine</text>
        <dbReference type="Rhea" id="RHEA:24452"/>
        <dbReference type="Rhea" id="RHEA-COMP:10208"/>
        <dbReference type="Rhea" id="RHEA-COMP:10311"/>
        <dbReference type="ChEBI" id="CHEBI:29973"/>
        <dbReference type="ChEBI" id="CHEBI:57856"/>
        <dbReference type="ChEBI" id="CHEBI:59789"/>
        <dbReference type="ChEBI" id="CHEBI:82795"/>
        <dbReference type="EC" id="2.1.1.80"/>
    </reaction>
</comment>
<dbReference type="InterPro" id="IPR035909">
    <property type="entry name" value="CheB_C"/>
</dbReference>
<gene>
    <name evidence="23" type="ORF">ACFQZQ_13520</name>
</gene>
<dbReference type="PROSITE" id="PS50122">
    <property type="entry name" value="CHEB"/>
    <property type="match status" value="1"/>
</dbReference>
<keyword evidence="12" id="KW-0418">Kinase</keyword>
<feature type="active site" evidence="16">
    <location>
        <position position="77"/>
    </location>
</feature>
<dbReference type="SUPFAM" id="SSF53335">
    <property type="entry name" value="S-adenosyl-L-methionine-dependent methyltransferases"/>
    <property type="match status" value="1"/>
</dbReference>
<dbReference type="InterPro" id="IPR000014">
    <property type="entry name" value="PAS"/>
</dbReference>
<keyword evidence="5" id="KW-0489">Methyltransferase</keyword>
<keyword evidence="16" id="KW-0378">Hydrolase</keyword>
<keyword evidence="7" id="KW-0285">Flavoprotein</keyword>
<dbReference type="InterPro" id="IPR011102">
    <property type="entry name" value="Sig_transdc_His_kinase_HWE"/>
</dbReference>
<evidence type="ECO:0000256" key="18">
    <source>
        <dbReference type="SAM" id="MobiDB-lite"/>
    </source>
</evidence>
<evidence type="ECO:0000256" key="14">
    <source>
        <dbReference type="ARBA" id="ARBA00022991"/>
    </source>
</evidence>
<dbReference type="RefSeq" id="WP_386813445.1">
    <property type="nucleotide sequence ID" value="NZ_JBHTIH010000007.1"/>
</dbReference>
<evidence type="ECO:0000256" key="13">
    <source>
        <dbReference type="ARBA" id="ARBA00022840"/>
    </source>
</evidence>
<comment type="catalytic activity">
    <reaction evidence="1">
        <text>ATP + protein L-histidine = ADP + protein N-phospho-L-histidine.</text>
        <dbReference type="EC" id="2.7.13.3"/>
    </reaction>
</comment>
<dbReference type="Pfam" id="PF03705">
    <property type="entry name" value="CheR_N"/>
    <property type="match status" value="1"/>
</dbReference>
<dbReference type="EMBL" id="JBHTIH010000007">
    <property type="protein sequence ID" value="MFD0740298.1"/>
    <property type="molecule type" value="Genomic_DNA"/>
</dbReference>
<feature type="region of interest" description="Disordered" evidence="18">
    <location>
        <begin position="1"/>
        <end position="23"/>
    </location>
</feature>
<dbReference type="SMART" id="SM00911">
    <property type="entry name" value="HWE_HK"/>
    <property type="match status" value="1"/>
</dbReference>
<dbReference type="PANTHER" id="PTHR24422:SF27">
    <property type="entry name" value="PROTEIN-GLUTAMATE O-METHYLTRANSFERASE"/>
    <property type="match status" value="1"/>
</dbReference>
<dbReference type="InterPro" id="IPR050903">
    <property type="entry name" value="Bact_Chemotaxis_MeTrfase"/>
</dbReference>
<feature type="domain" description="PAS" evidence="19">
    <location>
        <begin position="998"/>
        <end position="1068"/>
    </location>
</feature>
<feature type="domain" description="CheB-type methylesterase" evidence="21">
    <location>
        <begin position="38"/>
        <end position="223"/>
    </location>
</feature>
<dbReference type="Gene3D" id="1.10.155.10">
    <property type="entry name" value="Chemotaxis receptor methyltransferase CheR, N-terminal domain"/>
    <property type="match status" value="1"/>
</dbReference>
<dbReference type="Pfam" id="PF01739">
    <property type="entry name" value="CheR"/>
    <property type="match status" value="1"/>
</dbReference>
<evidence type="ECO:0000259" key="22">
    <source>
        <dbReference type="PROSITE" id="PS50123"/>
    </source>
</evidence>
<dbReference type="InterPro" id="IPR000780">
    <property type="entry name" value="CheR_MeTrfase"/>
</dbReference>
<keyword evidence="8" id="KW-0288">FMN</keyword>
<evidence type="ECO:0000256" key="4">
    <source>
        <dbReference type="ARBA" id="ARBA00022553"/>
    </source>
</evidence>
<dbReference type="SUPFAM" id="SSF47757">
    <property type="entry name" value="Chemotaxis receptor methyltransferase CheR, N-terminal domain"/>
    <property type="match status" value="1"/>
</dbReference>
<evidence type="ECO:0000256" key="2">
    <source>
        <dbReference type="ARBA" id="ARBA00001541"/>
    </source>
</evidence>
<dbReference type="SUPFAM" id="SSF57997">
    <property type="entry name" value="Tropomyosin"/>
    <property type="match status" value="1"/>
</dbReference>
<evidence type="ECO:0000259" key="20">
    <source>
        <dbReference type="PROSITE" id="PS50113"/>
    </source>
</evidence>
<dbReference type="SMART" id="SM00091">
    <property type="entry name" value="PAS"/>
    <property type="match status" value="3"/>
</dbReference>
<evidence type="ECO:0000256" key="11">
    <source>
        <dbReference type="ARBA" id="ARBA00022741"/>
    </source>
</evidence>
<evidence type="ECO:0000313" key="23">
    <source>
        <dbReference type="EMBL" id="MFD0740298.1"/>
    </source>
</evidence>
<dbReference type="InterPro" id="IPR000700">
    <property type="entry name" value="PAS-assoc_C"/>
</dbReference>
<evidence type="ECO:0000256" key="7">
    <source>
        <dbReference type="ARBA" id="ARBA00022630"/>
    </source>
</evidence>
<evidence type="ECO:0000256" key="3">
    <source>
        <dbReference type="ARBA" id="ARBA00022543"/>
    </source>
</evidence>
<keyword evidence="10" id="KW-0949">S-adenosyl-L-methionine</keyword>
<dbReference type="Pfam" id="PF00989">
    <property type="entry name" value="PAS"/>
    <property type="match status" value="1"/>
</dbReference>
<keyword evidence="24" id="KW-1185">Reference proteome</keyword>
<proteinExistence type="predicted"/>
<protein>
    <submittedName>
        <fullName evidence="23">Chemotaxis protein CheB</fullName>
    </submittedName>
</protein>
<keyword evidence="3" id="KW-0600">Photoreceptor protein</keyword>
<keyword evidence="15" id="KW-0675">Receptor</keyword>